<accession>A0A9P0HLS1</accession>
<dbReference type="Pfam" id="PF01401">
    <property type="entry name" value="Peptidase_M2"/>
    <property type="match status" value="1"/>
</dbReference>
<evidence type="ECO:0000256" key="4">
    <source>
        <dbReference type="ARBA" id="ARBA00023180"/>
    </source>
</evidence>
<feature type="binding site" evidence="8">
    <location>
        <position position="353"/>
    </location>
    <ligand>
        <name>Zn(2+)</name>
        <dbReference type="ChEBI" id="CHEBI:29105"/>
        <label>1</label>
        <note>catalytic</note>
    </ligand>
</feature>
<keyword evidence="8 13" id="KW-0479">Metal-binding</keyword>
<evidence type="ECO:0000256" key="11">
    <source>
        <dbReference type="PIRSR" id="PIRSR601548-8"/>
    </source>
</evidence>
<feature type="binding site" evidence="8">
    <location>
        <position position="377"/>
    </location>
    <ligand>
        <name>Zn(2+)</name>
        <dbReference type="ChEBI" id="CHEBI:29105"/>
        <label>1</label>
        <note>catalytic</note>
    </ligand>
</feature>
<feature type="active site" description="Proton donor 2" evidence="6">
    <location>
        <position position="477"/>
    </location>
</feature>
<evidence type="ECO:0000256" key="12">
    <source>
        <dbReference type="PROSITE-ProRule" id="PRU01355"/>
    </source>
</evidence>
<gene>
    <name evidence="15" type="ORF">NEZAVI_LOCUS12490</name>
</gene>
<dbReference type="GO" id="GO:0006508">
    <property type="term" value="P:proteolysis"/>
    <property type="evidence" value="ECO:0007669"/>
    <property type="project" value="UniProtKB-KW"/>
</dbReference>
<keyword evidence="2 14" id="KW-0732">Signal</keyword>
<feature type="binding site" evidence="11">
    <location>
        <position position="349"/>
    </location>
    <ligand>
        <name>Zn(2+)</name>
        <dbReference type="ChEBI" id="CHEBI:29105"/>
        <label>2</label>
        <note>catalytic</note>
    </ligand>
</feature>
<feature type="signal peptide" evidence="14">
    <location>
        <begin position="1"/>
        <end position="20"/>
    </location>
</feature>
<reference evidence="15" key="1">
    <citation type="submission" date="2022-01" db="EMBL/GenBank/DDBJ databases">
        <authorList>
            <person name="King R."/>
        </authorList>
    </citation>
    <scope>NUCLEOTIDE SEQUENCE</scope>
</reference>
<dbReference type="SUPFAM" id="SSF55486">
    <property type="entry name" value="Metalloproteases ('zincins'), catalytic domain"/>
    <property type="match status" value="1"/>
</dbReference>
<feature type="chain" id="PRO_5040152197" description="Angiotensin-converting enzyme" evidence="14">
    <location>
        <begin position="21"/>
        <end position="587"/>
    </location>
</feature>
<feature type="active site" description="Proton acceptor 2" evidence="6">
    <location>
        <position position="350"/>
    </location>
</feature>
<dbReference type="PROSITE" id="PS52011">
    <property type="entry name" value="PEPTIDASE_M2"/>
    <property type="match status" value="1"/>
</dbReference>
<organism evidence="15 16">
    <name type="scientific">Nezara viridula</name>
    <name type="common">Southern green stink bug</name>
    <name type="synonym">Cimex viridulus</name>
    <dbReference type="NCBI Taxonomy" id="85310"/>
    <lineage>
        <taxon>Eukaryota</taxon>
        <taxon>Metazoa</taxon>
        <taxon>Ecdysozoa</taxon>
        <taxon>Arthropoda</taxon>
        <taxon>Hexapoda</taxon>
        <taxon>Insecta</taxon>
        <taxon>Pterygota</taxon>
        <taxon>Neoptera</taxon>
        <taxon>Paraneoptera</taxon>
        <taxon>Hemiptera</taxon>
        <taxon>Heteroptera</taxon>
        <taxon>Panheteroptera</taxon>
        <taxon>Pentatomomorpha</taxon>
        <taxon>Pentatomoidea</taxon>
        <taxon>Pentatomidae</taxon>
        <taxon>Pentatominae</taxon>
        <taxon>Nezara</taxon>
    </lineage>
</organism>
<comment type="similarity">
    <text evidence="1 12 13">Belongs to the peptidase M2 family.</text>
</comment>
<evidence type="ECO:0000256" key="8">
    <source>
        <dbReference type="PIRSR" id="PIRSR601548-3"/>
    </source>
</evidence>
<dbReference type="GO" id="GO:0008241">
    <property type="term" value="F:peptidyl-dipeptidase activity"/>
    <property type="evidence" value="ECO:0007669"/>
    <property type="project" value="InterPro"/>
</dbReference>
<evidence type="ECO:0000313" key="16">
    <source>
        <dbReference type="Proteomes" id="UP001152798"/>
    </source>
</evidence>
<dbReference type="GO" id="GO:0016020">
    <property type="term" value="C:membrane"/>
    <property type="evidence" value="ECO:0007669"/>
    <property type="project" value="InterPro"/>
</dbReference>
<dbReference type="GO" id="GO:0046872">
    <property type="term" value="F:metal ion binding"/>
    <property type="evidence" value="ECO:0007669"/>
    <property type="project" value="UniProtKB-KW"/>
</dbReference>
<evidence type="ECO:0000256" key="2">
    <source>
        <dbReference type="ARBA" id="ARBA00022729"/>
    </source>
</evidence>
<evidence type="ECO:0000256" key="6">
    <source>
        <dbReference type="PIRSR" id="PIRSR601548-11"/>
    </source>
</evidence>
<dbReference type="CDD" id="cd06461">
    <property type="entry name" value="M2_ACE"/>
    <property type="match status" value="1"/>
</dbReference>
<dbReference type="PANTHER" id="PTHR10514">
    <property type="entry name" value="ANGIOTENSIN-CONVERTING ENZYME"/>
    <property type="match status" value="1"/>
</dbReference>
<feature type="disulfide bond" evidence="9">
    <location>
        <begin position="124"/>
        <end position="129"/>
    </location>
</feature>
<dbReference type="AlphaFoldDB" id="A0A9P0HLS1"/>
<feature type="binding site" evidence="8">
    <location>
        <position position="349"/>
    </location>
    <ligand>
        <name>Zn(2+)</name>
        <dbReference type="ChEBI" id="CHEBI:29105"/>
        <label>1</label>
        <note>catalytic</note>
    </ligand>
</feature>
<keyword evidence="8 13" id="KW-0862">Zinc</keyword>
<keyword evidence="13" id="KW-0645">Protease</keyword>
<dbReference type="PRINTS" id="PR00791">
    <property type="entry name" value="PEPDIPTASEA"/>
</dbReference>
<evidence type="ECO:0000256" key="7">
    <source>
        <dbReference type="PIRSR" id="PIRSR601548-2"/>
    </source>
</evidence>
<feature type="glycosylation site" description="N-linked (GlcNAc...) asparagine" evidence="10">
    <location>
        <position position="279"/>
    </location>
</feature>
<dbReference type="GO" id="GO:0004180">
    <property type="term" value="F:carboxypeptidase activity"/>
    <property type="evidence" value="ECO:0007669"/>
    <property type="project" value="UniProtKB-KW"/>
</dbReference>
<feature type="disulfide bond" evidence="9">
    <location>
        <begin position="502"/>
        <end position="519"/>
    </location>
</feature>
<sequence>MARPGLFVLLLLVLGASGHGQRNFTEWARTMNKELRQLNREAALRTWAGLVGEEYPTSYSLDEVRIEWRWQRCMDAIGFFGAPPVVRRAAYLLCRGPFLAPVESRMLTSLLGLLSNMYKEVKLCRASNCFRIEPDMETLMKTSRDPDFLLFLWQGWRDAIGPPSRHIYESLIKIQNDIAIKSNYRDMGECWREELEVPWLEETVQRLMEEVAPLHRLLHGYVRWRLRSHYGYQLVSEGGPVPAHLMGNMWAQSWESIIDIVLNTTSFNLHQRLKNKYQNVTAMVKEAERFYISLGLKPMTSKFWKNSIISNENEKVMCHGTAANMYEKDDYRMLVCANITWDDFYVIHHEMGHIQYFMAYENLPPIFQDGANSAFQETIGDTIMLAVETPSHLKRLGIFNELDEEFEFPLLMYQALKKIPQIPFGLVVDKWRWGVMASNITSADYNTAWWEYRQAYEGIKPPFPRGPYSFDPIAKFHVADNTPYIRYFLSSFLQFQFLDILCKSKYNEIGSEKTPLHLCDLYGYKEGGNKLRKMMAQGNIKTWYELLAEFSDGRYKKLSARPILSYFSSLTNWLKRQVAKHNIPIGW</sequence>
<feature type="binding site" evidence="11">
    <location>
        <position position="353"/>
    </location>
    <ligand>
        <name>Zn(2+)</name>
        <dbReference type="ChEBI" id="CHEBI:29105"/>
        <label>2</label>
        <note>catalytic</note>
    </ligand>
</feature>
<feature type="active site" description="Proton acceptor 1" evidence="5">
    <location>
        <position position="350"/>
    </location>
</feature>
<keyword evidence="13" id="KW-0482">Metalloprotease</keyword>
<keyword evidence="13" id="KW-0378">Hydrolase</keyword>
<feature type="binding site" evidence="11">
    <location>
        <position position="377"/>
    </location>
    <ligand>
        <name>Zn(2+)</name>
        <dbReference type="ChEBI" id="CHEBI:29105"/>
        <label>2</label>
        <note>catalytic</note>
    </ligand>
</feature>
<dbReference type="PANTHER" id="PTHR10514:SF27">
    <property type="entry name" value="ANGIOTENSIN-CONVERTING ENZYME"/>
    <property type="match status" value="1"/>
</dbReference>
<feature type="disulfide bond" evidence="9 12">
    <location>
        <begin position="318"/>
        <end position="336"/>
    </location>
</feature>
<evidence type="ECO:0000256" key="14">
    <source>
        <dbReference type="SAM" id="SignalP"/>
    </source>
</evidence>
<dbReference type="OrthoDB" id="10029630at2759"/>
<keyword evidence="4 10" id="KW-0325">Glycoprotein</keyword>
<dbReference type="EMBL" id="OV725081">
    <property type="protein sequence ID" value="CAH1403997.1"/>
    <property type="molecule type" value="Genomic_DNA"/>
</dbReference>
<feature type="active site" description="Proton donor 1" evidence="5">
    <location>
        <position position="477"/>
    </location>
</feature>
<dbReference type="GO" id="GO:0008237">
    <property type="term" value="F:metallopeptidase activity"/>
    <property type="evidence" value="ECO:0007669"/>
    <property type="project" value="UniProtKB-KW"/>
</dbReference>
<keyword evidence="16" id="KW-1185">Reference proteome</keyword>
<protein>
    <recommendedName>
        <fullName evidence="13">Angiotensin-converting enzyme</fullName>
        <ecNumber evidence="13">3.4.-.-</ecNumber>
    </recommendedName>
</protein>
<comment type="caution">
    <text evidence="12">Lacks conserved residue(s) required for the propagation of feature annotation.</text>
</comment>
<evidence type="ECO:0000256" key="3">
    <source>
        <dbReference type="ARBA" id="ARBA00023157"/>
    </source>
</evidence>
<name>A0A9P0HLS1_NEZVI</name>
<evidence type="ECO:0000256" key="9">
    <source>
        <dbReference type="PIRSR" id="PIRSR601548-4"/>
    </source>
</evidence>
<evidence type="ECO:0000256" key="1">
    <source>
        <dbReference type="ARBA" id="ARBA00008139"/>
    </source>
</evidence>
<proteinExistence type="inferred from homology"/>
<evidence type="ECO:0000256" key="5">
    <source>
        <dbReference type="PIRSR" id="PIRSR601548-1"/>
    </source>
</evidence>
<feature type="binding site" evidence="7">
    <location>
        <position position="486"/>
    </location>
    <ligand>
        <name>chloride</name>
        <dbReference type="ChEBI" id="CHEBI:17996"/>
        <label>1</label>
    </ligand>
</feature>
<dbReference type="EC" id="3.4.-.-" evidence="13"/>
<evidence type="ECO:0000256" key="10">
    <source>
        <dbReference type="PIRSR" id="PIRSR601548-5"/>
    </source>
</evidence>
<keyword evidence="3 9" id="KW-1015">Disulfide bond</keyword>
<evidence type="ECO:0000313" key="15">
    <source>
        <dbReference type="EMBL" id="CAH1403997.1"/>
    </source>
</evidence>
<dbReference type="Proteomes" id="UP001152798">
    <property type="component" value="Chromosome 5"/>
</dbReference>
<evidence type="ECO:0000256" key="13">
    <source>
        <dbReference type="RuleBase" id="RU361144"/>
    </source>
</evidence>
<keyword evidence="13" id="KW-0121">Carboxypeptidase</keyword>
<comment type="cofactor">
    <cofactor evidence="13">
        <name>Zn(2+)</name>
        <dbReference type="ChEBI" id="CHEBI:29105"/>
    </cofactor>
    <text evidence="13">Binds 1 zinc ion per subunit.</text>
</comment>
<dbReference type="InterPro" id="IPR001548">
    <property type="entry name" value="Peptidase_M2"/>
</dbReference>